<evidence type="ECO:0000313" key="4">
    <source>
        <dbReference type="Proteomes" id="UP000694546"/>
    </source>
</evidence>
<dbReference type="Proteomes" id="UP000694546">
    <property type="component" value="Chromosome 18"/>
</dbReference>
<accession>A0A8C4ZCB3</accession>
<dbReference type="PANTHER" id="PTHR20873">
    <property type="entry name" value="L-SERYL-TRNA(SEC) KINASE"/>
    <property type="match status" value="1"/>
</dbReference>
<proteinExistence type="predicted"/>
<dbReference type="SUPFAM" id="SSF52540">
    <property type="entry name" value="P-loop containing nucleoside triphosphate hydrolases"/>
    <property type="match status" value="1"/>
</dbReference>
<dbReference type="GO" id="GO:0005524">
    <property type="term" value="F:ATP binding"/>
    <property type="evidence" value="ECO:0007669"/>
    <property type="project" value="UniProtKB-KW"/>
</dbReference>
<keyword evidence="4" id="KW-1185">Reference proteome</keyword>
<reference evidence="3" key="1">
    <citation type="submission" date="2025-08" db="UniProtKB">
        <authorList>
            <consortium name="Ensembl"/>
        </authorList>
    </citation>
    <scope>IDENTIFICATION</scope>
</reference>
<reference evidence="3" key="2">
    <citation type="submission" date="2025-09" db="UniProtKB">
        <authorList>
            <consortium name="Ensembl"/>
        </authorList>
    </citation>
    <scope>IDENTIFICATION</scope>
</reference>
<dbReference type="Ensembl" id="ENSGMOT00000009570.2">
    <property type="protein sequence ID" value="ENSGMOP00000009317.2"/>
    <property type="gene ID" value="ENSGMOG00000008669.2"/>
</dbReference>
<keyword evidence="2" id="KW-0067">ATP-binding</keyword>
<organism evidence="3 4">
    <name type="scientific">Gadus morhua</name>
    <name type="common">Atlantic cod</name>
    <dbReference type="NCBI Taxonomy" id="8049"/>
    <lineage>
        <taxon>Eukaryota</taxon>
        <taxon>Metazoa</taxon>
        <taxon>Chordata</taxon>
        <taxon>Craniata</taxon>
        <taxon>Vertebrata</taxon>
        <taxon>Euteleostomi</taxon>
        <taxon>Actinopterygii</taxon>
        <taxon>Neopterygii</taxon>
        <taxon>Teleostei</taxon>
        <taxon>Neoteleostei</taxon>
        <taxon>Acanthomorphata</taxon>
        <taxon>Zeiogadaria</taxon>
        <taxon>Gadariae</taxon>
        <taxon>Gadiformes</taxon>
        <taxon>Gadoidei</taxon>
        <taxon>Gadidae</taxon>
        <taxon>Gadus</taxon>
    </lineage>
</organism>
<keyword evidence="1" id="KW-0547">Nucleotide-binding</keyword>
<dbReference type="InterPro" id="IPR052648">
    <property type="entry name" value="Ser-tRNA(Sec)_kinase"/>
</dbReference>
<dbReference type="InterPro" id="IPR013641">
    <property type="entry name" value="KTI12/PSTK"/>
</dbReference>
<evidence type="ECO:0000256" key="2">
    <source>
        <dbReference type="ARBA" id="ARBA00022840"/>
    </source>
</evidence>
<dbReference type="Gene3D" id="3.40.50.300">
    <property type="entry name" value="P-loop containing nucleotide triphosphate hydrolases"/>
    <property type="match status" value="1"/>
</dbReference>
<dbReference type="AlphaFoldDB" id="A0A8C4ZCB3"/>
<protein>
    <submittedName>
        <fullName evidence="3">Phosphoseryl-tRNA kinase</fullName>
    </submittedName>
</protein>
<evidence type="ECO:0000256" key="1">
    <source>
        <dbReference type="ARBA" id="ARBA00022741"/>
    </source>
</evidence>
<sequence length="344" mass="39164">MDSQHLQSPPVCVCVLCGLPAAGKSTLARTVTNLAAERGWRSTVMHYDELIPQYAFDVKVLEDNMQAQTEWKLYRQSLLQCIENFLRNPNVLSGPPDPSGINLEAWRRGVQTLLEQRVYSSADDNSSPILLLLDDNFYYPSMRYEVFQLARKYSLGFCQVFLDCSVESCTSRNSKRSHPLPTNLILEMAKRLEPPNPQKNTWEGNSITLNNSECLSEVDIRRWMELITHAFSNPLVQVQEENTEQKERDRVGCALSVVHQADQASRRLVSAAMKSARASPEQMRGLASELNQSKGRFLHDLRTHYVQERAAVEEEDIDVERVVTAAVAAFDREIQETLSRFLEK</sequence>
<dbReference type="GeneTree" id="ENSGT00390000017554"/>
<dbReference type="PANTHER" id="PTHR20873:SF0">
    <property type="entry name" value="L-SERYL-TRNA(SEC) KINASE"/>
    <property type="match status" value="1"/>
</dbReference>
<dbReference type="Pfam" id="PF08433">
    <property type="entry name" value="KTI12"/>
    <property type="match status" value="1"/>
</dbReference>
<dbReference type="InterPro" id="IPR027417">
    <property type="entry name" value="P-loop_NTPase"/>
</dbReference>
<gene>
    <name evidence="3" type="primary">PSTK</name>
</gene>
<dbReference type="GO" id="GO:0000049">
    <property type="term" value="F:tRNA binding"/>
    <property type="evidence" value="ECO:0007669"/>
    <property type="project" value="TreeGrafter"/>
</dbReference>
<dbReference type="GO" id="GO:0016301">
    <property type="term" value="F:kinase activity"/>
    <property type="evidence" value="ECO:0007669"/>
    <property type="project" value="TreeGrafter"/>
</dbReference>
<name>A0A8C4ZCB3_GADMO</name>
<evidence type="ECO:0000313" key="3">
    <source>
        <dbReference type="Ensembl" id="ENSGMOP00000009317.2"/>
    </source>
</evidence>
<dbReference type="OMA" id="HYYRSMR"/>